<dbReference type="EMBL" id="CAJNOG010001404">
    <property type="protein sequence ID" value="CAF1440296.1"/>
    <property type="molecule type" value="Genomic_DNA"/>
</dbReference>
<evidence type="ECO:0000313" key="2">
    <source>
        <dbReference type="EMBL" id="CAF1440296.1"/>
    </source>
</evidence>
<feature type="compositionally biased region" description="Acidic residues" evidence="1">
    <location>
        <begin position="163"/>
        <end position="175"/>
    </location>
</feature>
<gene>
    <name evidence="2" type="ORF">JYZ213_LOCUS40077</name>
</gene>
<accession>A0A815NP88</accession>
<feature type="region of interest" description="Disordered" evidence="1">
    <location>
        <begin position="160"/>
        <end position="189"/>
    </location>
</feature>
<comment type="caution">
    <text evidence="2">The sequence shown here is derived from an EMBL/GenBank/DDBJ whole genome shotgun (WGS) entry which is preliminary data.</text>
</comment>
<evidence type="ECO:0000256" key="1">
    <source>
        <dbReference type="SAM" id="MobiDB-lite"/>
    </source>
</evidence>
<dbReference type="Proteomes" id="UP000663845">
    <property type="component" value="Unassembled WGS sequence"/>
</dbReference>
<feature type="compositionally biased region" description="Low complexity" evidence="1">
    <location>
        <begin position="1"/>
        <end position="14"/>
    </location>
</feature>
<organism evidence="2 3">
    <name type="scientific">Adineta steineri</name>
    <dbReference type="NCBI Taxonomy" id="433720"/>
    <lineage>
        <taxon>Eukaryota</taxon>
        <taxon>Metazoa</taxon>
        <taxon>Spiralia</taxon>
        <taxon>Gnathifera</taxon>
        <taxon>Rotifera</taxon>
        <taxon>Eurotatoria</taxon>
        <taxon>Bdelloidea</taxon>
        <taxon>Adinetida</taxon>
        <taxon>Adinetidae</taxon>
        <taxon>Adineta</taxon>
    </lineage>
</organism>
<feature type="compositionally biased region" description="Low complexity" evidence="1">
    <location>
        <begin position="528"/>
        <end position="541"/>
    </location>
</feature>
<feature type="region of interest" description="Disordered" evidence="1">
    <location>
        <begin position="1"/>
        <end position="29"/>
    </location>
</feature>
<proteinExistence type="predicted"/>
<feature type="region of interest" description="Disordered" evidence="1">
    <location>
        <begin position="505"/>
        <end position="541"/>
    </location>
</feature>
<reference evidence="2" key="1">
    <citation type="submission" date="2021-02" db="EMBL/GenBank/DDBJ databases">
        <authorList>
            <person name="Nowell W R."/>
        </authorList>
    </citation>
    <scope>NUCLEOTIDE SEQUENCE</scope>
</reference>
<feature type="compositionally biased region" description="Acidic residues" evidence="1">
    <location>
        <begin position="134"/>
        <end position="143"/>
    </location>
</feature>
<sequence length="592" mass="65147">MCSQSVSGSSLLSGYDEDDARETSGRSRREFDQIDSVLYGEELPKRSSIKKICEEWSSKPHFRVRGSKCAIDRQQDINRYDTTANSSLLFEQSSTNLKMSSINFNEINVLGDDITSGRSSIDSIEGSELTNNSELEDDDDLDDADATNTCLGDRFSNGAIDPFDTDDDDDDDDNGDCSSNLSRRGRTKHPQDSIKCLKDSIIISLASSLFQHFLNDQQFLLQRYAKEVCAKNSIVLRRKLRPSSLPPRSLSQNRLSLQIGSSTNTSLQQQSYQMSIASLPFRSTPEPNIKLNSLLRVTPLRTTNPIPITSNLNSPRKSQVSALQMERTSTSVTIEKRNQQQQQQQISLVGTAVGNLSLQISLSTSQPSQTQILRQPQSMWRYRSATTLNSNIQNSEPITRLPPITIERLMGNEQLMNNRSNTITAAIVDSMPPATRAVSGASTGSNASATVKARTSANLSKIQRTSRPLTIASSKELNNFTLTSPTRSITTTTIPSTALRTTAIGRTHQQQQKRPLLTTKPPAPPPSTELNNFTLTSPTRSITTTTIPSTALRTTAIGRTHQQQQKRPLLTTKPPAPPPSTGTIKVSATRIC</sequence>
<feature type="region of interest" description="Disordered" evidence="1">
    <location>
        <begin position="121"/>
        <end position="143"/>
    </location>
</feature>
<dbReference type="AlphaFoldDB" id="A0A815NP88"/>
<name>A0A815NP88_9BILA</name>
<evidence type="ECO:0000313" key="3">
    <source>
        <dbReference type="Proteomes" id="UP000663845"/>
    </source>
</evidence>
<feature type="region of interest" description="Disordered" evidence="1">
    <location>
        <begin position="555"/>
        <end position="592"/>
    </location>
</feature>
<protein>
    <submittedName>
        <fullName evidence="2">Uncharacterized protein</fullName>
    </submittedName>
</protein>